<name>A0A4R6TB64_9BACT</name>
<evidence type="ECO:0000313" key="1">
    <source>
        <dbReference type="EMBL" id="TDQ18895.1"/>
    </source>
</evidence>
<dbReference type="Proteomes" id="UP000294535">
    <property type="component" value="Unassembled WGS sequence"/>
</dbReference>
<organism evidence="1 2">
    <name type="scientific">Algoriphagus boseongensis</name>
    <dbReference type="NCBI Taxonomy" id="1442587"/>
    <lineage>
        <taxon>Bacteria</taxon>
        <taxon>Pseudomonadati</taxon>
        <taxon>Bacteroidota</taxon>
        <taxon>Cytophagia</taxon>
        <taxon>Cytophagales</taxon>
        <taxon>Cyclobacteriaceae</taxon>
        <taxon>Algoriphagus</taxon>
    </lineage>
</organism>
<proteinExistence type="predicted"/>
<protein>
    <submittedName>
        <fullName evidence="1">Uncharacterized protein</fullName>
    </submittedName>
</protein>
<gene>
    <name evidence="1" type="ORF">DFQ04_0706</name>
</gene>
<dbReference type="OrthoDB" id="5952844at2"/>
<dbReference type="EMBL" id="SNYF01000005">
    <property type="protein sequence ID" value="TDQ18895.1"/>
    <property type="molecule type" value="Genomic_DNA"/>
</dbReference>
<sequence>MENKVSIDIPEADILAVKAALKTVGDILNPYLIALTEDQRRKMLKMGEATEPFVGKVMDYVVSNPQFLNPFTNVPEMHKDWKAISQLLPILRTVDQLSSNLNDTVMEAGKEVLEPALAYYTAVKMGVRMNVPDAKPIYEELRKRWEKRSKPKDGDAES</sequence>
<dbReference type="AlphaFoldDB" id="A0A4R6TB64"/>
<accession>A0A4R6TB64</accession>
<reference evidence="1 2" key="1">
    <citation type="submission" date="2019-03" db="EMBL/GenBank/DDBJ databases">
        <title>Genomic Encyclopedia of Type Strains, Phase III (KMG-III): the genomes of soil and plant-associated and newly described type strains.</title>
        <authorList>
            <person name="Whitman W."/>
        </authorList>
    </citation>
    <scope>NUCLEOTIDE SEQUENCE [LARGE SCALE GENOMIC DNA]</scope>
    <source>
        <strain evidence="1 2">CECT 8446</strain>
    </source>
</reference>
<comment type="caution">
    <text evidence="1">The sequence shown here is derived from an EMBL/GenBank/DDBJ whole genome shotgun (WGS) entry which is preliminary data.</text>
</comment>
<keyword evidence="2" id="KW-1185">Reference proteome</keyword>
<evidence type="ECO:0000313" key="2">
    <source>
        <dbReference type="Proteomes" id="UP000294535"/>
    </source>
</evidence>